<gene>
    <name evidence="4" type="ORF">BT63DRAFT_421867</name>
</gene>
<dbReference type="OrthoDB" id="4772757at2759"/>
<dbReference type="PROSITE" id="PS50088">
    <property type="entry name" value="ANK_REPEAT"/>
    <property type="match status" value="1"/>
</dbReference>
<organism evidence="4 5">
    <name type="scientific">Microthyrium microscopicum</name>
    <dbReference type="NCBI Taxonomy" id="703497"/>
    <lineage>
        <taxon>Eukaryota</taxon>
        <taxon>Fungi</taxon>
        <taxon>Dikarya</taxon>
        <taxon>Ascomycota</taxon>
        <taxon>Pezizomycotina</taxon>
        <taxon>Dothideomycetes</taxon>
        <taxon>Dothideomycetes incertae sedis</taxon>
        <taxon>Microthyriales</taxon>
        <taxon>Microthyriaceae</taxon>
        <taxon>Microthyrium</taxon>
    </lineage>
</organism>
<dbReference type="AlphaFoldDB" id="A0A6A6UPN6"/>
<keyword evidence="2 3" id="KW-0040">ANK repeat</keyword>
<dbReference type="PROSITE" id="PS50297">
    <property type="entry name" value="ANK_REP_REGION"/>
    <property type="match status" value="1"/>
</dbReference>
<dbReference type="Pfam" id="PF00023">
    <property type="entry name" value="Ank"/>
    <property type="match status" value="1"/>
</dbReference>
<dbReference type="SUPFAM" id="SSF48403">
    <property type="entry name" value="Ankyrin repeat"/>
    <property type="match status" value="1"/>
</dbReference>
<dbReference type="EMBL" id="MU004231">
    <property type="protein sequence ID" value="KAF2673740.1"/>
    <property type="molecule type" value="Genomic_DNA"/>
</dbReference>
<protein>
    <submittedName>
        <fullName evidence="4">Ankyrin</fullName>
    </submittedName>
</protein>
<dbReference type="InterPro" id="IPR002110">
    <property type="entry name" value="Ankyrin_rpt"/>
</dbReference>
<dbReference type="SMART" id="SM00248">
    <property type="entry name" value="ANK"/>
    <property type="match status" value="9"/>
</dbReference>
<feature type="repeat" description="ANK" evidence="3">
    <location>
        <begin position="371"/>
        <end position="403"/>
    </location>
</feature>
<dbReference type="PANTHER" id="PTHR24198:SF194">
    <property type="entry name" value="INVERSIN-A"/>
    <property type="match status" value="1"/>
</dbReference>
<evidence type="ECO:0000256" key="2">
    <source>
        <dbReference type="ARBA" id="ARBA00023043"/>
    </source>
</evidence>
<dbReference type="Gene3D" id="1.25.40.20">
    <property type="entry name" value="Ankyrin repeat-containing domain"/>
    <property type="match status" value="3"/>
</dbReference>
<evidence type="ECO:0000313" key="4">
    <source>
        <dbReference type="EMBL" id="KAF2673740.1"/>
    </source>
</evidence>
<evidence type="ECO:0000256" key="1">
    <source>
        <dbReference type="ARBA" id="ARBA00022737"/>
    </source>
</evidence>
<dbReference type="PANTHER" id="PTHR24198">
    <property type="entry name" value="ANKYRIN REPEAT AND PROTEIN KINASE DOMAIN-CONTAINING PROTEIN"/>
    <property type="match status" value="1"/>
</dbReference>
<keyword evidence="5" id="KW-1185">Reference proteome</keyword>
<evidence type="ECO:0000313" key="5">
    <source>
        <dbReference type="Proteomes" id="UP000799302"/>
    </source>
</evidence>
<dbReference type="Pfam" id="PF12796">
    <property type="entry name" value="Ank_2"/>
    <property type="match status" value="1"/>
</dbReference>
<sequence>MPVTLRAQLLFAGVRLGSCPLQMAISTMSKALNDDVGWARSDFSAPEYISAACLACAYSNQWDLSQSIVLDQQRRSTQLENNGSHMALVAATILGDMATVELLCTQGVDFNKSSLYFGYPLYVAIRHGSPRMIQRLLELGATLEYNALDDGQPQRSPSPWTAAAACGNLEVFTFIRNRLRTWNDSRICESLIVACEGGHMSIIKKCFDELQNIASLTRNYWFTRPFPVSNMLIGVASKNGHVDVLNLLANYGIRYDNLPTYPNHLRCYEPFMRAVEAGQISVVRYFISTGLSAESSWGRGAIAMAARRGQIETASILLEAGFSLTACGPALRHESRGPWTRNPVINASWEGEAAMLRWLIDKGRSLSQHYGGHYCLQLAALRGHEEVVSVLLEHGVNPNSEAAWALYPPPKHLPSYWPPIVIAQMYEDKKGMYELLLKYGAIPIDPAKSDLAESFMSGSYPIKFCQSVYAM</sequence>
<accession>A0A6A6UPN6</accession>
<evidence type="ECO:0000256" key="3">
    <source>
        <dbReference type="PROSITE-ProRule" id="PRU00023"/>
    </source>
</evidence>
<name>A0A6A6UPN6_9PEZI</name>
<keyword evidence="1" id="KW-0677">Repeat</keyword>
<dbReference type="Proteomes" id="UP000799302">
    <property type="component" value="Unassembled WGS sequence"/>
</dbReference>
<proteinExistence type="predicted"/>
<reference evidence="4" key="1">
    <citation type="journal article" date="2020" name="Stud. Mycol.">
        <title>101 Dothideomycetes genomes: a test case for predicting lifestyles and emergence of pathogens.</title>
        <authorList>
            <person name="Haridas S."/>
            <person name="Albert R."/>
            <person name="Binder M."/>
            <person name="Bloem J."/>
            <person name="Labutti K."/>
            <person name="Salamov A."/>
            <person name="Andreopoulos B."/>
            <person name="Baker S."/>
            <person name="Barry K."/>
            <person name="Bills G."/>
            <person name="Bluhm B."/>
            <person name="Cannon C."/>
            <person name="Castanera R."/>
            <person name="Culley D."/>
            <person name="Daum C."/>
            <person name="Ezra D."/>
            <person name="Gonzalez J."/>
            <person name="Henrissat B."/>
            <person name="Kuo A."/>
            <person name="Liang C."/>
            <person name="Lipzen A."/>
            <person name="Lutzoni F."/>
            <person name="Magnuson J."/>
            <person name="Mondo S."/>
            <person name="Nolan M."/>
            <person name="Ohm R."/>
            <person name="Pangilinan J."/>
            <person name="Park H.-J."/>
            <person name="Ramirez L."/>
            <person name="Alfaro M."/>
            <person name="Sun H."/>
            <person name="Tritt A."/>
            <person name="Yoshinaga Y."/>
            <person name="Zwiers L.-H."/>
            <person name="Turgeon B."/>
            <person name="Goodwin S."/>
            <person name="Spatafora J."/>
            <person name="Crous P."/>
            <person name="Grigoriev I."/>
        </authorList>
    </citation>
    <scope>NUCLEOTIDE SEQUENCE</scope>
    <source>
        <strain evidence="4">CBS 115976</strain>
    </source>
</reference>
<dbReference type="InterPro" id="IPR036770">
    <property type="entry name" value="Ankyrin_rpt-contain_sf"/>
</dbReference>